<dbReference type="EMBL" id="CP018477">
    <property type="protein sequence ID" value="ASV75136.1"/>
    <property type="molecule type" value="Genomic_DNA"/>
</dbReference>
<keyword evidence="1" id="KW-0472">Membrane</keyword>
<organism evidence="2 3">
    <name type="scientific">Thermogutta terrifontis</name>
    <dbReference type="NCBI Taxonomy" id="1331910"/>
    <lineage>
        <taxon>Bacteria</taxon>
        <taxon>Pseudomonadati</taxon>
        <taxon>Planctomycetota</taxon>
        <taxon>Planctomycetia</taxon>
        <taxon>Pirellulales</taxon>
        <taxon>Thermoguttaceae</taxon>
        <taxon>Thermogutta</taxon>
    </lineage>
</organism>
<dbReference type="KEGG" id="ttf:THTE_2534"/>
<dbReference type="AlphaFoldDB" id="A0A286RGR8"/>
<evidence type="ECO:0000256" key="1">
    <source>
        <dbReference type="SAM" id="Phobius"/>
    </source>
</evidence>
<accession>A0A286RGR8</accession>
<keyword evidence="3" id="KW-1185">Reference proteome</keyword>
<sequence>MQTFRKALHPRMILGVKLSGRATGFTAIGALVLCGYLLFTASKSRAESWIFQPSYFSHNDEGRRIVQFSPPPQVALPYAPNYVVSGYRHSRATIRGAESYDHLHIVKTWGLGAYIRPYEEWEFPFRPGATPFGPWGNPQGPWTLPFQSWVNPFALGQLPNPPWWPYFPWTPGLMTPPPSPPNGGASNP</sequence>
<feature type="transmembrane region" description="Helical" evidence="1">
    <location>
        <begin position="20"/>
        <end position="39"/>
    </location>
</feature>
<gene>
    <name evidence="2" type="ORF">THTE_2534</name>
</gene>
<dbReference type="Proteomes" id="UP000215086">
    <property type="component" value="Chromosome"/>
</dbReference>
<proteinExistence type="predicted"/>
<protein>
    <submittedName>
        <fullName evidence="2">Uncharacterized protein</fullName>
    </submittedName>
</protein>
<evidence type="ECO:0000313" key="3">
    <source>
        <dbReference type="Proteomes" id="UP000215086"/>
    </source>
</evidence>
<keyword evidence="1" id="KW-0812">Transmembrane</keyword>
<evidence type="ECO:0000313" key="2">
    <source>
        <dbReference type="EMBL" id="ASV75136.1"/>
    </source>
</evidence>
<keyword evidence="1" id="KW-1133">Transmembrane helix</keyword>
<reference evidence="2 3" key="1">
    <citation type="journal article" name="Front. Microbiol.">
        <title>Sugar Metabolism of the First Thermophilic Planctomycete Thermogutta terrifontis: Comparative Genomic and Transcriptomic Approaches.</title>
        <authorList>
            <person name="Elcheninov A.G."/>
            <person name="Menzel P."/>
            <person name="Gudbergsdottir S.R."/>
            <person name="Slesarev A.I."/>
            <person name="Kadnikov V.V."/>
            <person name="Krogh A."/>
            <person name="Bonch-Osmolovskaya E.A."/>
            <person name="Peng X."/>
            <person name="Kublanov I.V."/>
        </authorList>
    </citation>
    <scope>NUCLEOTIDE SEQUENCE [LARGE SCALE GENOMIC DNA]</scope>
    <source>
        <strain evidence="2 3">R1</strain>
    </source>
</reference>
<name>A0A286RGR8_9BACT</name>